<evidence type="ECO:0000313" key="6">
    <source>
        <dbReference type="EMBL" id="KQH75050.1"/>
    </source>
</evidence>
<dbReference type="HAMAP" id="MF_01609">
    <property type="entry name" value="Glu_cys_ligase_2"/>
    <property type="match status" value="1"/>
</dbReference>
<dbReference type="NCBIfam" id="NF010041">
    <property type="entry name" value="PRK13517.1-1"/>
    <property type="match status" value="1"/>
</dbReference>
<dbReference type="Pfam" id="PF04107">
    <property type="entry name" value="GCS2"/>
    <property type="match status" value="1"/>
</dbReference>
<accession>A0A0Q2LH15</accession>
<evidence type="ECO:0000256" key="2">
    <source>
        <dbReference type="ARBA" id="ARBA00022741"/>
    </source>
</evidence>
<dbReference type="AlphaFoldDB" id="A0A0Q2LH15"/>
<comment type="similarity">
    <text evidence="5">Belongs to the glutamate--cysteine ligase type 2 family. YbdK subfamily.</text>
</comment>
<dbReference type="STRING" id="1778.A9W97_23245"/>
<comment type="function">
    <text evidence="5">ATP-dependent carboxylate-amine ligase which exhibits weak glutamate--cysteine ligase activity.</text>
</comment>
<evidence type="ECO:0000256" key="1">
    <source>
        <dbReference type="ARBA" id="ARBA00022598"/>
    </source>
</evidence>
<organism evidence="6 7">
    <name type="scientific">Mycobacterium gordonae</name>
    <dbReference type="NCBI Taxonomy" id="1778"/>
    <lineage>
        <taxon>Bacteria</taxon>
        <taxon>Bacillati</taxon>
        <taxon>Actinomycetota</taxon>
        <taxon>Actinomycetes</taxon>
        <taxon>Mycobacteriales</taxon>
        <taxon>Mycobacteriaceae</taxon>
        <taxon>Mycobacterium</taxon>
    </lineage>
</organism>
<dbReference type="RefSeq" id="WP_055581992.1">
    <property type="nucleotide sequence ID" value="NZ_LKTM01000391.1"/>
</dbReference>
<dbReference type="Gene3D" id="3.30.590.20">
    <property type="match status" value="1"/>
</dbReference>
<dbReference type="Proteomes" id="UP000051677">
    <property type="component" value="Unassembled WGS sequence"/>
</dbReference>
<gene>
    <name evidence="6" type="ORF">AO501_19470</name>
</gene>
<keyword evidence="1 5" id="KW-0436">Ligase</keyword>
<comment type="caution">
    <text evidence="6">The sequence shown here is derived from an EMBL/GenBank/DDBJ whole genome shotgun (WGS) entry which is preliminary data.</text>
</comment>
<dbReference type="EC" id="6.3.2.2" evidence="5"/>
<keyword evidence="2 5" id="KW-0547">Nucleotide-binding</keyword>
<comment type="catalytic activity">
    <reaction evidence="4 5">
        <text>L-cysteine + L-glutamate + ATP = gamma-L-glutamyl-L-cysteine + ADP + phosphate + H(+)</text>
        <dbReference type="Rhea" id="RHEA:13285"/>
        <dbReference type="ChEBI" id="CHEBI:15378"/>
        <dbReference type="ChEBI" id="CHEBI:29985"/>
        <dbReference type="ChEBI" id="CHEBI:30616"/>
        <dbReference type="ChEBI" id="CHEBI:35235"/>
        <dbReference type="ChEBI" id="CHEBI:43474"/>
        <dbReference type="ChEBI" id="CHEBI:58173"/>
        <dbReference type="ChEBI" id="CHEBI:456216"/>
        <dbReference type="EC" id="6.3.2.2"/>
    </reaction>
</comment>
<evidence type="ECO:0000256" key="3">
    <source>
        <dbReference type="ARBA" id="ARBA00022840"/>
    </source>
</evidence>
<evidence type="ECO:0000256" key="5">
    <source>
        <dbReference type="HAMAP-Rule" id="MF_01609"/>
    </source>
</evidence>
<protein>
    <recommendedName>
        <fullName evidence="5">Putative glutamate--cysteine ligase 2</fullName>
        <ecNumber evidence="5">6.3.2.2</ecNumber>
    </recommendedName>
    <alternativeName>
        <fullName evidence="5">Gamma-glutamylcysteine synthetase 2</fullName>
        <shortName evidence="5">GCS 2</shortName>
        <shortName evidence="5">Gamma-GCS 2</shortName>
    </alternativeName>
</protein>
<dbReference type="SUPFAM" id="SSF55931">
    <property type="entry name" value="Glutamine synthetase/guanido kinase"/>
    <property type="match status" value="1"/>
</dbReference>
<proteinExistence type="inferred from homology"/>
<name>A0A0Q2LH15_MYCGO</name>
<reference evidence="6 7" key="1">
    <citation type="submission" date="2015-10" db="EMBL/GenBank/DDBJ databases">
        <title>Mycobacterium gordonae draft genome assembly.</title>
        <authorList>
            <person name="Ustinova V."/>
            <person name="Smirnova T."/>
            <person name="Blagodatskikh K."/>
            <person name="Varlamov D."/>
            <person name="Larionova E."/>
            <person name="Chernousova L."/>
        </authorList>
    </citation>
    <scope>NUCLEOTIDE SEQUENCE [LARGE SCALE GENOMIC DNA]</scope>
    <source>
        <strain evidence="6 7">CTRI 14-8773</strain>
    </source>
</reference>
<dbReference type="NCBIfam" id="TIGR02050">
    <property type="entry name" value="gshA_cyan_rel"/>
    <property type="match status" value="1"/>
</dbReference>
<dbReference type="GO" id="GO:0004357">
    <property type="term" value="F:glutamate-cysteine ligase activity"/>
    <property type="evidence" value="ECO:0007669"/>
    <property type="project" value="UniProtKB-EC"/>
</dbReference>
<dbReference type="InterPro" id="IPR011793">
    <property type="entry name" value="YbdK"/>
</dbReference>
<keyword evidence="3 5" id="KW-0067">ATP-binding</keyword>
<dbReference type="InterPro" id="IPR006336">
    <property type="entry name" value="GCS2"/>
</dbReference>
<dbReference type="GO" id="GO:0042398">
    <property type="term" value="P:modified amino acid biosynthetic process"/>
    <property type="evidence" value="ECO:0007669"/>
    <property type="project" value="InterPro"/>
</dbReference>
<dbReference type="EMBL" id="LKTM01000391">
    <property type="protein sequence ID" value="KQH75050.1"/>
    <property type="molecule type" value="Genomic_DNA"/>
</dbReference>
<evidence type="ECO:0000256" key="4">
    <source>
        <dbReference type="ARBA" id="ARBA00048819"/>
    </source>
</evidence>
<dbReference type="OrthoDB" id="9803842at2"/>
<dbReference type="GO" id="GO:0005524">
    <property type="term" value="F:ATP binding"/>
    <property type="evidence" value="ECO:0007669"/>
    <property type="project" value="UniProtKB-KW"/>
</dbReference>
<dbReference type="PANTHER" id="PTHR36510">
    <property type="entry name" value="GLUTAMATE--CYSTEINE LIGASE 2-RELATED"/>
    <property type="match status" value="1"/>
</dbReference>
<dbReference type="InterPro" id="IPR050141">
    <property type="entry name" value="GCL_type2/YbdK_subfam"/>
</dbReference>
<sequence>MSTRQSEGDLPTVGVEEEFLLAAPDTGEPAPRNRDVAAEAARRGVELDVELASCQVETTSSVATTAAQLHEELTELRRTAARAAEAVGVRLLALGLPPVTPHEFPVTDTPRYRQIGERFGMVAHEQGICGCHVHVAVPDRGAAVHAGNWVRPWLPTLLALSANSAIYRNSDSGYASWRSVLWRRWPVAGAPPYFASVEEYDRTVGMLVETGVILDAGMVYWDVRPSADFPTVEVRVADVPATAADTVLLATLIRAAVMTAVDERDRTVDRLPPAALRAAYWKAAHDGLAGSTLDLVDGRGAVPVRELLSALVHRVRPALDALDEYHHVVDELDRVTALGNGAMRQRRAWQRRGAALDVIEDAAAATVS</sequence>
<dbReference type="PANTHER" id="PTHR36510:SF1">
    <property type="entry name" value="GLUTAMATE--CYSTEINE LIGASE 2-RELATED"/>
    <property type="match status" value="1"/>
</dbReference>
<evidence type="ECO:0000313" key="7">
    <source>
        <dbReference type="Proteomes" id="UP000051677"/>
    </source>
</evidence>
<dbReference type="InterPro" id="IPR014746">
    <property type="entry name" value="Gln_synth/guanido_kin_cat_dom"/>
</dbReference>